<dbReference type="PATRIC" id="fig|35818.10.peg.1280"/>
<dbReference type="EMBL" id="JNUR01000004">
    <property type="protein sequence ID" value="KPH51486.1"/>
    <property type="molecule type" value="Genomic_DNA"/>
</dbReference>
<comment type="caution">
    <text evidence="2">The sequence shown here is derived from an EMBL/GenBank/DDBJ whole genome shotgun (WGS) entry which is preliminary data.</text>
</comment>
<organism evidence="2 4">
    <name type="scientific">Helicobacter pullorum</name>
    <dbReference type="NCBI Taxonomy" id="35818"/>
    <lineage>
        <taxon>Bacteria</taxon>
        <taxon>Pseudomonadati</taxon>
        <taxon>Campylobacterota</taxon>
        <taxon>Epsilonproteobacteria</taxon>
        <taxon>Campylobacterales</taxon>
        <taxon>Helicobacteraceae</taxon>
        <taxon>Helicobacter</taxon>
    </lineage>
</organism>
<dbReference type="AlphaFoldDB" id="A0A0N1MP56"/>
<evidence type="ECO:0000313" key="3">
    <source>
        <dbReference type="Proteomes" id="UP000037800"/>
    </source>
</evidence>
<reference evidence="3 4" key="1">
    <citation type="submission" date="2014-06" db="EMBL/GenBank/DDBJ databases">
        <title>Helicobacter pullorum isolates in fresh chicken meat - phenotypic and genotypic features.</title>
        <authorList>
            <person name="Borges V."/>
            <person name="Santos A."/>
            <person name="Correia C.B."/>
            <person name="Saraiva M."/>
            <person name="Menard A."/>
            <person name="Vieira L."/>
            <person name="Sampaio D.A."/>
            <person name="Gomes J.P."/>
            <person name="Oleastro M."/>
        </authorList>
    </citation>
    <scope>NUCLEOTIDE SEQUENCE [LARGE SCALE GENOMIC DNA]</scope>
    <source>
        <strain evidence="2 4">229334/12</strain>
        <strain evidence="1 3">229336/12</strain>
    </source>
</reference>
<dbReference type="RefSeq" id="WP_005020489.1">
    <property type="nucleotide sequence ID" value="NZ_CABKNZ010000044.1"/>
</dbReference>
<name>A0A0N1MP56_9HELI</name>
<dbReference type="STRING" id="35818.HPU229336_06300"/>
<evidence type="ECO:0000313" key="2">
    <source>
        <dbReference type="EMBL" id="KPH56380.1"/>
    </source>
</evidence>
<sequence>MKITKEMAKNAVAYINEHSFSASAYSYEDSNGEIKVYLQIDDFDFELSKDEIINRSILWLEEQKELLCEE</sequence>
<proteinExistence type="predicted"/>
<gene>
    <name evidence="2" type="ORF">HPU229334_01235</name>
    <name evidence="1" type="ORF">HPU229336_06300</name>
</gene>
<dbReference type="Proteomes" id="UP000037997">
    <property type="component" value="Unassembled WGS sequence"/>
</dbReference>
<evidence type="ECO:0000313" key="4">
    <source>
        <dbReference type="Proteomes" id="UP000037997"/>
    </source>
</evidence>
<accession>A0A0N1MP56</accession>
<dbReference type="EMBL" id="JNOC01000015">
    <property type="protein sequence ID" value="KPH56380.1"/>
    <property type="molecule type" value="Genomic_DNA"/>
</dbReference>
<evidence type="ECO:0000313" key="1">
    <source>
        <dbReference type="EMBL" id="KPH51486.1"/>
    </source>
</evidence>
<protein>
    <submittedName>
        <fullName evidence="2">Uncharacterized protein</fullName>
    </submittedName>
</protein>
<dbReference type="Proteomes" id="UP000037800">
    <property type="component" value="Unassembled WGS sequence"/>
</dbReference>